<name>A0ABT5WRA5_9SPHN</name>
<evidence type="ECO:0008006" key="3">
    <source>
        <dbReference type="Google" id="ProtNLM"/>
    </source>
</evidence>
<comment type="caution">
    <text evidence="1">The sequence shown here is derived from an EMBL/GenBank/DDBJ whole genome shotgun (WGS) entry which is preliminary data.</text>
</comment>
<evidence type="ECO:0000313" key="2">
    <source>
        <dbReference type="Proteomes" id="UP001216253"/>
    </source>
</evidence>
<accession>A0ABT5WRA5</accession>
<gene>
    <name evidence="1" type="ORF">PYV00_11155</name>
</gene>
<dbReference type="RefSeq" id="WP_275228354.1">
    <property type="nucleotide sequence ID" value="NZ_JARESE010000033.1"/>
</dbReference>
<dbReference type="SUPFAM" id="SSF52540">
    <property type="entry name" value="P-loop containing nucleoside triphosphate hydrolases"/>
    <property type="match status" value="1"/>
</dbReference>
<sequence>MKYLICAQPKSASTSLMTSIGRTAGITFGQQFGVDNRRTVRFQRRSLEKLNRPMRTLFGKKFGIRLDHIEKGTLREAFPASEYGIMARFHSDIADFTQGRATKIELVYTLHKQHFPPTSGNIALLRPVPKIVLVRDIEQTLAAYKRVPRNSRNLVLIERVTHDRIFAQKLADEIERWQRGWIEEAKAHGGLILDFQDVVHSPACAMASIFQFLGLDQDLVGPDFMMPKERSYRGR</sequence>
<dbReference type="Proteomes" id="UP001216253">
    <property type="component" value="Unassembled WGS sequence"/>
</dbReference>
<reference evidence="1 2" key="1">
    <citation type="submission" date="2023-03" db="EMBL/GenBank/DDBJ databases">
        <title>NovoSphingobium album sp. nov. isolated from polycyclic aromatic hydrocarbons- and heavy-metal polluted soil.</title>
        <authorList>
            <person name="Liu Z."/>
            <person name="Wang K."/>
        </authorList>
    </citation>
    <scope>NUCLEOTIDE SEQUENCE [LARGE SCALE GENOMIC DNA]</scope>
    <source>
        <strain evidence="1 2">H3SJ31-1</strain>
    </source>
</reference>
<proteinExistence type="predicted"/>
<keyword evidence="2" id="KW-1185">Reference proteome</keyword>
<dbReference type="EMBL" id="JARESE010000033">
    <property type="protein sequence ID" value="MDE8652271.1"/>
    <property type="molecule type" value="Genomic_DNA"/>
</dbReference>
<organism evidence="1 2">
    <name type="scientific">Novosphingobium album</name>
    <name type="common">ex Liu et al. 2023</name>
    <dbReference type="NCBI Taxonomy" id="3031130"/>
    <lineage>
        <taxon>Bacteria</taxon>
        <taxon>Pseudomonadati</taxon>
        <taxon>Pseudomonadota</taxon>
        <taxon>Alphaproteobacteria</taxon>
        <taxon>Sphingomonadales</taxon>
        <taxon>Sphingomonadaceae</taxon>
        <taxon>Novosphingobium</taxon>
    </lineage>
</organism>
<dbReference type="InterPro" id="IPR027417">
    <property type="entry name" value="P-loop_NTPase"/>
</dbReference>
<dbReference type="Gene3D" id="3.40.50.300">
    <property type="entry name" value="P-loop containing nucleotide triphosphate hydrolases"/>
    <property type="match status" value="1"/>
</dbReference>
<protein>
    <recommendedName>
        <fullName evidence="3">Sulfotransferase family protein</fullName>
    </recommendedName>
</protein>
<evidence type="ECO:0000313" key="1">
    <source>
        <dbReference type="EMBL" id="MDE8652271.1"/>
    </source>
</evidence>